<sequence>MAIKIKNKNKKKVSIIIFEKILHIIEKKIIIKTLLFFIT</sequence>
<reference evidence="1" key="1">
    <citation type="journal article" date="2014" name="Front. Microbiol.">
        <title>High frequency of phylogenetically diverse reductive dehalogenase-homologous genes in deep subseafloor sedimentary metagenomes.</title>
        <authorList>
            <person name="Kawai M."/>
            <person name="Futagami T."/>
            <person name="Toyoda A."/>
            <person name="Takaki Y."/>
            <person name="Nishi S."/>
            <person name="Hori S."/>
            <person name="Arai W."/>
            <person name="Tsubouchi T."/>
            <person name="Morono Y."/>
            <person name="Uchiyama I."/>
            <person name="Ito T."/>
            <person name="Fujiyama A."/>
            <person name="Inagaki F."/>
            <person name="Takami H."/>
        </authorList>
    </citation>
    <scope>NUCLEOTIDE SEQUENCE</scope>
    <source>
        <strain evidence="1">Expedition CK06-06</strain>
    </source>
</reference>
<gene>
    <name evidence="1" type="ORF">S01H4_49670</name>
</gene>
<evidence type="ECO:0000313" key="1">
    <source>
        <dbReference type="EMBL" id="GAH01370.1"/>
    </source>
</evidence>
<name>X1CZB1_9ZZZZ</name>
<dbReference type="EMBL" id="BART01028124">
    <property type="protein sequence ID" value="GAH01370.1"/>
    <property type="molecule type" value="Genomic_DNA"/>
</dbReference>
<comment type="caution">
    <text evidence="1">The sequence shown here is derived from an EMBL/GenBank/DDBJ whole genome shotgun (WGS) entry which is preliminary data.</text>
</comment>
<feature type="non-terminal residue" evidence="1">
    <location>
        <position position="39"/>
    </location>
</feature>
<proteinExistence type="predicted"/>
<dbReference type="AlphaFoldDB" id="X1CZB1"/>
<accession>X1CZB1</accession>
<protein>
    <submittedName>
        <fullName evidence="1">Uncharacterized protein</fullName>
    </submittedName>
</protein>
<organism evidence="1">
    <name type="scientific">marine sediment metagenome</name>
    <dbReference type="NCBI Taxonomy" id="412755"/>
    <lineage>
        <taxon>unclassified sequences</taxon>
        <taxon>metagenomes</taxon>
        <taxon>ecological metagenomes</taxon>
    </lineage>
</organism>